<dbReference type="EMBL" id="BPLR01003996">
    <property type="protein sequence ID" value="GIX91140.1"/>
    <property type="molecule type" value="Genomic_DNA"/>
</dbReference>
<protein>
    <submittedName>
        <fullName evidence="1">Uncharacterized protein</fullName>
    </submittedName>
</protein>
<name>A0AAV4P3J0_CAEEX</name>
<dbReference type="AlphaFoldDB" id="A0AAV4P3J0"/>
<dbReference type="Proteomes" id="UP001054945">
    <property type="component" value="Unassembled WGS sequence"/>
</dbReference>
<evidence type="ECO:0000313" key="1">
    <source>
        <dbReference type="EMBL" id="GIX91140.1"/>
    </source>
</evidence>
<reference evidence="1 2" key="1">
    <citation type="submission" date="2021-06" db="EMBL/GenBank/DDBJ databases">
        <title>Caerostris extrusa draft genome.</title>
        <authorList>
            <person name="Kono N."/>
            <person name="Arakawa K."/>
        </authorList>
    </citation>
    <scope>NUCLEOTIDE SEQUENCE [LARGE SCALE GENOMIC DNA]</scope>
</reference>
<gene>
    <name evidence="1" type="ORF">CEXT_269971</name>
</gene>
<sequence length="83" mass="8884">MGLFAAAEGSYLESKPGIFAGGDKVFQSGFSPALVNSKDTTALGKRQEKSLRISLPREIIVPLRIVAEEIASGALFSFQAHFI</sequence>
<accession>A0AAV4P3J0</accession>
<evidence type="ECO:0000313" key="2">
    <source>
        <dbReference type="Proteomes" id="UP001054945"/>
    </source>
</evidence>
<keyword evidence="2" id="KW-1185">Reference proteome</keyword>
<proteinExistence type="predicted"/>
<organism evidence="1 2">
    <name type="scientific">Caerostris extrusa</name>
    <name type="common">Bark spider</name>
    <name type="synonym">Caerostris bankana</name>
    <dbReference type="NCBI Taxonomy" id="172846"/>
    <lineage>
        <taxon>Eukaryota</taxon>
        <taxon>Metazoa</taxon>
        <taxon>Ecdysozoa</taxon>
        <taxon>Arthropoda</taxon>
        <taxon>Chelicerata</taxon>
        <taxon>Arachnida</taxon>
        <taxon>Araneae</taxon>
        <taxon>Araneomorphae</taxon>
        <taxon>Entelegynae</taxon>
        <taxon>Araneoidea</taxon>
        <taxon>Araneidae</taxon>
        <taxon>Caerostris</taxon>
    </lineage>
</organism>
<comment type="caution">
    <text evidence="1">The sequence shown here is derived from an EMBL/GenBank/DDBJ whole genome shotgun (WGS) entry which is preliminary data.</text>
</comment>